<evidence type="ECO:0000313" key="2">
    <source>
        <dbReference type="Proteomes" id="UP000001208"/>
    </source>
</evidence>
<dbReference type="STRING" id="517418.Ctha_2005"/>
<dbReference type="HOGENOM" id="CLU_2178630_0_0_10"/>
<dbReference type="KEGG" id="cts:Ctha_2005"/>
<proteinExistence type="predicted"/>
<keyword evidence="2" id="KW-1185">Reference proteome</keyword>
<sequence>MAACCGLTIKKIKELKLGNLNCYSARFLYELQYMNFINLWLKIEGPYAIFKFLRSKQPRLNAISLNHNCQICSTIFNNPLARKTLQNNYVEMIPSVLFKYRIQKQLKII</sequence>
<dbReference type="EMBL" id="CP001100">
    <property type="protein sequence ID" value="ACF14458.1"/>
    <property type="molecule type" value="Genomic_DNA"/>
</dbReference>
<accession>B3QUV7</accession>
<dbReference type="AlphaFoldDB" id="B3QUV7"/>
<reference evidence="1 2" key="1">
    <citation type="submission" date="2008-06" db="EMBL/GenBank/DDBJ databases">
        <title>Complete sequence of Chloroherpeton thalassium ATCC 35110.</title>
        <authorList>
            <consortium name="US DOE Joint Genome Institute"/>
            <person name="Lucas S."/>
            <person name="Copeland A."/>
            <person name="Lapidus A."/>
            <person name="Glavina del Rio T."/>
            <person name="Dalin E."/>
            <person name="Tice H."/>
            <person name="Bruce D."/>
            <person name="Goodwin L."/>
            <person name="Pitluck S."/>
            <person name="Schmutz J."/>
            <person name="Larimer F."/>
            <person name="Land M."/>
            <person name="Hauser L."/>
            <person name="Kyrpides N."/>
            <person name="Mikhailova N."/>
            <person name="Liu Z."/>
            <person name="Li T."/>
            <person name="Zhao F."/>
            <person name="Overmann J."/>
            <person name="Bryant D.A."/>
            <person name="Richardson P."/>
        </authorList>
    </citation>
    <scope>NUCLEOTIDE SEQUENCE [LARGE SCALE GENOMIC DNA]</scope>
    <source>
        <strain evidence="2">ATCC 35110 / GB-78</strain>
    </source>
</reference>
<organism evidence="1 2">
    <name type="scientific">Chloroherpeton thalassium (strain ATCC 35110 / GB-78)</name>
    <dbReference type="NCBI Taxonomy" id="517418"/>
    <lineage>
        <taxon>Bacteria</taxon>
        <taxon>Pseudomonadati</taxon>
        <taxon>Chlorobiota</taxon>
        <taxon>Chlorobiia</taxon>
        <taxon>Chlorobiales</taxon>
        <taxon>Chloroherpetonaceae</taxon>
        <taxon>Chloroherpeton</taxon>
    </lineage>
</organism>
<evidence type="ECO:0000313" key="1">
    <source>
        <dbReference type="EMBL" id="ACF14458.1"/>
    </source>
</evidence>
<name>B3QUV7_CHLT3</name>
<protein>
    <submittedName>
        <fullName evidence="1">Uncharacterized protein</fullName>
    </submittedName>
</protein>
<dbReference type="eggNOG" id="COG0535">
    <property type="taxonomic scope" value="Bacteria"/>
</dbReference>
<gene>
    <name evidence="1" type="ordered locus">Ctha_2005</name>
</gene>
<dbReference type="Proteomes" id="UP000001208">
    <property type="component" value="Chromosome"/>
</dbReference>